<feature type="signal peptide" evidence="2">
    <location>
        <begin position="1"/>
        <end position="18"/>
    </location>
</feature>
<reference evidence="5" key="1">
    <citation type="submission" date="2016-10" db="EMBL/GenBank/DDBJ databases">
        <authorList>
            <person name="Varghese N."/>
            <person name="Submissions S."/>
        </authorList>
    </citation>
    <scope>NUCLEOTIDE SEQUENCE [LARGE SCALE GENOMIC DNA]</scope>
    <source>
        <strain evidence="5">CGMCC 1.8975</strain>
    </source>
</reference>
<name>A0A1H3AUZ8_9BACT</name>
<dbReference type="Pfam" id="PF13505">
    <property type="entry name" value="OMP_b-brl"/>
    <property type="match status" value="1"/>
</dbReference>
<dbReference type="Proteomes" id="UP000199249">
    <property type="component" value="Unassembled WGS sequence"/>
</dbReference>
<dbReference type="InterPro" id="IPR027385">
    <property type="entry name" value="Beta-barrel_OMP"/>
</dbReference>
<dbReference type="OrthoDB" id="884476at2"/>
<dbReference type="Gene3D" id="2.40.160.20">
    <property type="match status" value="1"/>
</dbReference>
<sequence length="235" mass="25820">MFKLLCCSLLALPLAASAQTSGTASFTPKVYVGLGVNAGRYYDKRVGYPLSSDLIYSPSIIAGIRLLPSLALQLSATTYDYRRQYTAPINNYAQDPNNPIVGYVSGTTKRRYYVLPLLARYTFKNNSQRARFDALAGASIYHSREQSTTTLSDTQNRITDRYDYSRTGTYASLLLGAGLRYAIAPRLEAASELRANVFYFGYSGAIDPNLEISLRYCFGKLATQNASATSSLPGK</sequence>
<feature type="domain" description="Outer membrane protein beta-barrel" evidence="3">
    <location>
        <begin position="9"/>
        <end position="194"/>
    </location>
</feature>
<evidence type="ECO:0000256" key="1">
    <source>
        <dbReference type="ARBA" id="ARBA00022729"/>
    </source>
</evidence>
<protein>
    <submittedName>
        <fullName evidence="4">Outer membrane protein beta-barrel domain-containing protein</fullName>
    </submittedName>
</protein>
<dbReference type="InterPro" id="IPR011250">
    <property type="entry name" value="OMP/PagP_B-barrel"/>
</dbReference>
<keyword evidence="5" id="KW-1185">Reference proteome</keyword>
<gene>
    <name evidence="4" type="ORF">SAMN04488069_10156</name>
</gene>
<dbReference type="RefSeq" id="WP_092736697.1">
    <property type="nucleotide sequence ID" value="NZ_FNOV01000001.1"/>
</dbReference>
<keyword evidence="1 2" id="KW-0732">Signal</keyword>
<evidence type="ECO:0000313" key="4">
    <source>
        <dbReference type="EMBL" id="SDX33552.1"/>
    </source>
</evidence>
<dbReference type="SUPFAM" id="SSF56925">
    <property type="entry name" value="OMPA-like"/>
    <property type="match status" value="1"/>
</dbReference>
<dbReference type="EMBL" id="FNOV01000001">
    <property type="protein sequence ID" value="SDX33552.1"/>
    <property type="molecule type" value="Genomic_DNA"/>
</dbReference>
<dbReference type="AlphaFoldDB" id="A0A1H3AUZ8"/>
<evidence type="ECO:0000256" key="2">
    <source>
        <dbReference type="SAM" id="SignalP"/>
    </source>
</evidence>
<feature type="chain" id="PRO_5011644710" evidence="2">
    <location>
        <begin position="19"/>
        <end position="235"/>
    </location>
</feature>
<organism evidence="4 5">
    <name type="scientific">Hymenobacter psychrophilus</name>
    <dbReference type="NCBI Taxonomy" id="651662"/>
    <lineage>
        <taxon>Bacteria</taxon>
        <taxon>Pseudomonadati</taxon>
        <taxon>Bacteroidota</taxon>
        <taxon>Cytophagia</taxon>
        <taxon>Cytophagales</taxon>
        <taxon>Hymenobacteraceae</taxon>
        <taxon>Hymenobacter</taxon>
    </lineage>
</organism>
<evidence type="ECO:0000313" key="5">
    <source>
        <dbReference type="Proteomes" id="UP000199249"/>
    </source>
</evidence>
<evidence type="ECO:0000259" key="3">
    <source>
        <dbReference type="Pfam" id="PF13505"/>
    </source>
</evidence>
<proteinExistence type="predicted"/>
<accession>A0A1H3AUZ8</accession>